<dbReference type="GeneID" id="109716862"/>
<dbReference type="RefSeq" id="XP_020098054.1">
    <property type="nucleotide sequence ID" value="XM_020242465.1"/>
</dbReference>
<protein>
    <submittedName>
        <fullName evidence="11">BZIP transcription factor 44-like</fullName>
    </submittedName>
    <submittedName>
        <fullName evidence="8">Ocs element-binding factor 1</fullName>
    </submittedName>
</protein>
<reference evidence="11" key="2">
    <citation type="submission" date="2025-04" db="UniProtKB">
        <authorList>
            <consortium name="RefSeq"/>
        </authorList>
    </citation>
    <scope>IDENTIFICATION</scope>
    <source>
        <tissue evidence="11">Leaf</tissue>
    </source>
</reference>
<dbReference type="PROSITE" id="PS50217">
    <property type="entry name" value="BZIP"/>
    <property type="match status" value="1"/>
</dbReference>
<evidence type="ECO:0000313" key="9">
    <source>
        <dbReference type="Proteomes" id="UP000092600"/>
    </source>
</evidence>
<evidence type="ECO:0000259" key="7">
    <source>
        <dbReference type="PROSITE" id="PS50217"/>
    </source>
</evidence>
<dbReference type="GO" id="GO:0003700">
    <property type="term" value="F:DNA-binding transcription factor activity"/>
    <property type="evidence" value="ECO:0007669"/>
    <property type="project" value="InterPro"/>
</dbReference>
<evidence type="ECO:0000313" key="10">
    <source>
        <dbReference type="Proteomes" id="UP000515123"/>
    </source>
</evidence>
<dbReference type="PANTHER" id="PTHR45764:SF76">
    <property type="entry name" value="OS02G0132500 PROTEIN"/>
    <property type="match status" value="1"/>
</dbReference>
<dbReference type="FunFam" id="1.20.5.170:FF:000020">
    <property type="entry name" value="BZIP transcription factor"/>
    <property type="match status" value="1"/>
</dbReference>
<evidence type="ECO:0000256" key="1">
    <source>
        <dbReference type="ARBA" id="ARBA00004123"/>
    </source>
</evidence>
<keyword evidence="10" id="KW-1185">Reference proteome</keyword>
<gene>
    <name evidence="11" type="primary">LOC109716862</name>
    <name evidence="8" type="ORF">ACMD2_08374</name>
</gene>
<feature type="compositionally biased region" description="Basic residues" evidence="6">
    <location>
        <begin position="32"/>
        <end position="41"/>
    </location>
</feature>
<accession>A0A199W3A6</accession>
<dbReference type="InterPro" id="IPR004827">
    <property type="entry name" value="bZIP"/>
</dbReference>
<evidence type="ECO:0000256" key="5">
    <source>
        <dbReference type="ARBA" id="ARBA00023242"/>
    </source>
</evidence>
<organism evidence="8 9">
    <name type="scientific">Ananas comosus</name>
    <name type="common">Pineapple</name>
    <name type="synonym">Ananas ananas</name>
    <dbReference type="NCBI Taxonomy" id="4615"/>
    <lineage>
        <taxon>Eukaryota</taxon>
        <taxon>Viridiplantae</taxon>
        <taxon>Streptophyta</taxon>
        <taxon>Embryophyta</taxon>
        <taxon>Tracheophyta</taxon>
        <taxon>Spermatophyta</taxon>
        <taxon>Magnoliopsida</taxon>
        <taxon>Liliopsida</taxon>
        <taxon>Poales</taxon>
        <taxon>Bromeliaceae</taxon>
        <taxon>Bromelioideae</taxon>
        <taxon>Ananas</taxon>
    </lineage>
</organism>
<dbReference type="PROSITE" id="PS00036">
    <property type="entry name" value="BZIP_BASIC"/>
    <property type="match status" value="1"/>
</dbReference>
<dbReference type="OrthoDB" id="551672at2759"/>
<feature type="compositionally biased region" description="Low complexity" evidence="6">
    <location>
        <begin position="1"/>
        <end position="12"/>
    </location>
</feature>
<keyword evidence="2" id="KW-0805">Transcription regulation</keyword>
<evidence type="ECO:0000256" key="6">
    <source>
        <dbReference type="SAM" id="MobiDB-lite"/>
    </source>
</evidence>
<proteinExistence type="predicted"/>
<dbReference type="GO" id="GO:0005634">
    <property type="term" value="C:nucleus"/>
    <property type="evidence" value="ECO:0007669"/>
    <property type="project" value="UniProtKB-SubCell"/>
</dbReference>
<keyword evidence="3" id="KW-0238">DNA-binding</keyword>
<dbReference type="Gene3D" id="1.20.5.170">
    <property type="match status" value="1"/>
</dbReference>
<dbReference type="AlphaFoldDB" id="A0A199W3A6"/>
<dbReference type="InterPro" id="IPR045314">
    <property type="entry name" value="bZIP_plant_GBF1"/>
</dbReference>
<dbReference type="GO" id="GO:0045893">
    <property type="term" value="P:positive regulation of DNA-templated transcription"/>
    <property type="evidence" value="ECO:0007669"/>
    <property type="project" value="TreeGrafter"/>
</dbReference>
<dbReference type="Gramene" id="Aco020565.1.mrna1">
    <property type="protein sequence ID" value="Aco020565.1.mrna1.cds1"/>
    <property type="gene ID" value="Aco020565.1.path1"/>
</dbReference>
<dbReference type="SMART" id="SM00338">
    <property type="entry name" value="BRLZ"/>
    <property type="match status" value="1"/>
</dbReference>
<feature type="region of interest" description="Disordered" evidence="6">
    <location>
        <begin position="1"/>
        <end position="59"/>
    </location>
</feature>
<feature type="domain" description="BZIP" evidence="7">
    <location>
        <begin position="33"/>
        <end position="96"/>
    </location>
</feature>
<evidence type="ECO:0000256" key="2">
    <source>
        <dbReference type="ARBA" id="ARBA00023015"/>
    </source>
</evidence>
<keyword evidence="4" id="KW-0804">Transcription</keyword>
<dbReference type="PANTHER" id="PTHR45764">
    <property type="entry name" value="BZIP TRANSCRIPTION FACTOR 44"/>
    <property type="match status" value="1"/>
</dbReference>
<evidence type="ECO:0000313" key="8">
    <source>
        <dbReference type="EMBL" id="OAY83678.1"/>
    </source>
</evidence>
<dbReference type="InterPro" id="IPR046347">
    <property type="entry name" value="bZIP_sf"/>
</dbReference>
<evidence type="ECO:0000313" key="11">
    <source>
        <dbReference type="RefSeq" id="XP_020098054.1"/>
    </source>
</evidence>
<dbReference type="GO" id="GO:0046982">
    <property type="term" value="F:protein heterodimerization activity"/>
    <property type="evidence" value="ECO:0007669"/>
    <property type="project" value="UniProtKB-ARBA"/>
</dbReference>
<dbReference type="GO" id="GO:0000976">
    <property type="term" value="F:transcription cis-regulatory region binding"/>
    <property type="evidence" value="ECO:0007669"/>
    <property type="project" value="TreeGrafter"/>
</dbReference>
<dbReference type="Proteomes" id="UP000092600">
    <property type="component" value="Unassembled WGS sequence"/>
</dbReference>
<dbReference type="Pfam" id="PF00170">
    <property type="entry name" value="bZIP_1"/>
    <property type="match status" value="1"/>
</dbReference>
<dbReference type="EMBL" id="LSRQ01000321">
    <property type="protein sequence ID" value="OAY83678.1"/>
    <property type="molecule type" value="Genomic_DNA"/>
</dbReference>
<dbReference type="Proteomes" id="UP000515123">
    <property type="component" value="Linkage group 10"/>
</dbReference>
<evidence type="ECO:0000256" key="4">
    <source>
        <dbReference type="ARBA" id="ARBA00023163"/>
    </source>
</evidence>
<name>A0A199W3A6_ANACO</name>
<keyword evidence="5" id="KW-0539">Nucleus</keyword>
<dbReference type="STRING" id="4615.A0A199W3A6"/>
<evidence type="ECO:0000256" key="3">
    <source>
        <dbReference type="ARBA" id="ARBA00023125"/>
    </source>
</evidence>
<dbReference type="SUPFAM" id="SSF57959">
    <property type="entry name" value="Leucine zipper domain"/>
    <property type="match status" value="1"/>
</dbReference>
<reference evidence="8 9" key="1">
    <citation type="journal article" date="2016" name="DNA Res.">
        <title>The draft genome of MD-2 pineapple using hybrid error correction of long reads.</title>
        <authorList>
            <person name="Redwan R.M."/>
            <person name="Saidin A."/>
            <person name="Kumar S.V."/>
        </authorList>
    </citation>
    <scope>NUCLEOTIDE SEQUENCE [LARGE SCALE GENOMIC DNA]</scope>
    <source>
        <strain evidence="9">cv. MD2</strain>
        <tissue evidence="8">Leaf</tissue>
    </source>
</reference>
<sequence>MGSSSGASTAGSITQIIQNSGSDDREDLQAVMRRRKQKRMQSNRESARRSRMRKQKHLDELAAQVSHLTEENGHVLMAVSFTTQQLLAVEAENTLLRTQAMELSSRLHSLNQILCCMNDAAAAAAAAGGVHGGDESYVMMMRPLIMASEDMVQLQYC</sequence>
<dbReference type="CDD" id="cd14702">
    <property type="entry name" value="bZIP_plant_GBF1"/>
    <property type="match status" value="1"/>
</dbReference>
<comment type="subcellular location">
    <subcellularLocation>
        <location evidence="1">Nucleus</location>
    </subcellularLocation>
</comment>